<dbReference type="Pfam" id="PF11887">
    <property type="entry name" value="Mce4_CUP1"/>
    <property type="match status" value="1"/>
</dbReference>
<comment type="caution">
    <text evidence="4">The sequence shown here is derived from an EMBL/GenBank/DDBJ whole genome shotgun (WGS) entry which is preliminary data.</text>
</comment>
<dbReference type="PANTHER" id="PTHR33371:SF16">
    <property type="entry name" value="MCE-FAMILY PROTEIN MCE3F"/>
    <property type="match status" value="1"/>
</dbReference>
<dbReference type="Proteomes" id="UP000193010">
    <property type="component" value="Unassembled WGS sequence"/>
</dbReference>
<name>A0A1X1TVB6_MYCFL</name>
<protein>
    <submittedName>
        <fullName evidence="4">Mammalian cell entry protein</fullName>
    </submittedName>
</protein>
<keyword evidence="5" id="KW-1185">Reference proteome</keyword>
<dbReference type="GO" id="GO:0005576">
    <property type="term" value="C:extracellular region"/>
    <property type="evidence" value="ECO:0007669"/>
    <property type="project" value="TreeGrafter"/>
</dbReference>
<feature type="domain" description="Mammalian cell entry C-terminal" evidence="3">
    <location>
        <begin position="104"/>
        <end position="275"/>
    </location>
</feature>
<sequence>MTLVATLIMTLGYIRLPELQFGAGRYQVALDLPDSGGLYSRANVTYRGTEVGEVKSIRLTGNGVQAVLSLKSSIPIPSDLVAEVHSQTALGEQYVDLLPRNNTSRPLRNGDVIAQGSVPPDINSLLDATNRGLQAIPRDNLKTVIDESYTAFGGLGPEIARIVKGSTALAIDSRRHLDELTNLTDNSAAILDTQTDTAPAIRAWAAHLATISNQLQTRDHDLTGIIKNGPAALDETRKLVERMQLTLPVMLANLATTAPVLVTYQADVEQLLVLLPMSVEVLQASALSESDTNSPFSGLNLNLTLNLNVPPPCLTGYLPPQQLRTAAAVDWPDRAPGNLYCRVPQDSPLNVRGVRNIPCETKPGKRAPTAAMCESDENYVPLNDGFNWKGDPNATLSGQGIPQLPAPPSPEPIAVTQYDPITGSYIGPDGKQHTQSDLARGGRENKTWQSLLIPTGS</sequence>
<dbReference type="InterPro" id="IPR005693">
    <property type="entry name" value="Mce"/>
</dbReference>
<evidence type="ECO:0000313" key="4">
    <source>
        <dbReference type="EMBL" id="ORV48531.1"/>
    </source>
</evidence>
<feature type="compositionally biased region" description="Polar residues" evidence="1">
    <location>
        <begin position="447"/>
        <end position="457"/>
    </location>
</feature>
<evidence type="ECO:0000256" key="1">
    <source>
        <dbReference type="SAM" id="MobiDB-lite"/>
    </source>
</evidence>
<feature type="domain" description="Mce/MlaD" evidence="2">
    <location>
        <begin position="26"/>
        <end position="99"/>
    </location>
</feature>
<evidence type="ECO:0000259" key="2">
    <source>
        <dbReference type="Pfam" id="PF02470"/>
    </source>
</evidence>
<proteinExistence type="predicted"/>
<dbReference type="PANTHER" id="PTHR33371">
    <property type="entry name" value="INTERMEMBRANE PHOSPHOLIPID TRANSPORT SYSTEM BINDING PROTEIN MLAD-RELATED"/>
    <property type="match status" value="1"/>
</dbReference>
<gene>
    <name evidence="4" type="ORF">AWC05_05700</name>
</gene>
<dbReference type="EMBL" id="LQOV01000034">
    <property type="protein sequence ID" value="ORV48531.1"/>
    <property type="molecule type" value="Genomic_DNA"/>
</dbReference>
<dbReference type="STRING" id="292462.AWC05_05700"/>
<evidence type="ECO:0000313" key="5">
    <source>
        <dbReference type="Proteomes" id="UP000193010"/>
    </source>
</evidence>
<dbReference type="InterPro" id="IPR052336">
    <property type="entry name" value="MlaD_Phospholipid_Transporter"/>
</dbReference>
<dbReference type="NCBIfam" id="TIGR00996">
    <property type="entry name" value="Mtu_fam_mce"/>
    <property type="match status" value="1"/>
</dbReference>
<dbReference type="AlphaFoldDB" id="A0A1X1TVB6"/>
<dbReference type="InterPro" id="IPR024516">
    <property type="entry name" value="Mce_C"/>
</dbReference>
<dbReference type="InterPro" id="IPR003399">
    <property type="entry name" value="Mce/MlaD"/>
</dbReference>
<evidence type="ECO:0000259" key="3">
    <source>
        <dbReference type="Pfam" id="PF11887"/>
    </source>
</evidence>
<reference evidence="4 5" key="1">
    <citation type="submission" date="2016-01" db="EMBL/GenBank/DDBJ databases">
        <title>The new phylogeny of the genus Mycobacterium.</title>
        <authorList>
            <person name="Tarcisio F."/>
            <person name="Conor M."/>
            <person name="Antonella G."/>
            <person name="Elisabetta G."/>
            <person name="Giulia F.S."/>
            <person name="Sara T."/>
            <person name="Anna F."/>
            <person name="Clotilde B."/>
            <person name="Roberto B."/>
            <person name="Veronica D.S."/>
            <person name="Fabio R."/>
            <person name="Monica P."/>
            <person name="Olivier J."/>
            <person name="Enrico T."/>
            <person name="Nicola S."/>
        </authorList>
    </citation>
    <scope>NUCLEOTIDE SEQUENCE [LARGE SCALE GENOMIC DNA]</scope>
    <source>
        <strain evidence="4 5">DSM 44852</strain>
    </source>
</reference>
<organism evidence="4 5">
    <name type="scientific">Mycobacterium florentinum</name>
    <dbReference type="NCBI Taxonomy" id="292462"/>
    <lineage>
        <taxon>Bacteria</taxon>
        <taxon>Bacillati</taxon>
        <taxon>Actinomycetota</taxon>
        <taxon>Actinomycetes</taxon>
        <taxon>Mycobacteriales</taxon>
        <taxon>Mycobacteriaceae</taxon>
        <taxon>Mycobacterium</taxon>
        <taxon>Mycobacterium simiae complex</taxon>
    </lineage>
</organism>
<feature type="region of interest" description="Disordered" evidence="1">
    <location>
        <begin position="423"/>
        <end position="457"/>
    </location>
</feature>
<dbReference type="Pfam" id="PF02470">
    <property type="entry name" value="MlaD"/>
    <property type="match status" value="1"/>
</dbReference>
<accession>A0A1X1TVB6</accession>
<feature type="compositionally biased region" description="Basic and acidic residues" evidence="1">
    <location>
        <begin position="430"/>
        <end position="446"/>
    </location>
</feature>